<gene>
    <name evidence="3" type="ORF">NBRC116591_03110</name>
</gene>
<evidence type="ECO:0000313" key="3">
    <source>
        <dbReference type="EMBL" id="GAA6166501.1"/>
    </source>
</evidence>
<evidence type="ECO:0000256" key="1">
    <source>
        <dbReference type="PROSITE-ProRule" id="PRU00464"/>
    </source>
</evidence>
<dbReference type="SUPFAM" id="SSF54197">
    <property type="entry name" value="HIT-like"/>
    <property type="match status" value="1"/>
</dbReference>
<dbReference type="Gene3D" id="3.30.428.10">
    <property type="entry name" value="HIT-like"/>
    <property type="match status" value="1"/>
</dbReference>
<comment type="caution">
    <text evidence="3">The sequence shown here is derived from an EMBL/GenBank/DDBJ whole genome shotgun (WGS) entry which is preliminary data.</text>
</comment>
<keyword evidence="4" id="KW-1185">Reference proteome</keyword>
<dbReference type="PROSITE" id="PS51084">
    <property type="entry name" value="HIT_2"/>
    <property type="match status" value="1"/>
</dbReference>
<dbReference type="InterPro" id="IPR026026">
    <property type="entry name" value="HIT_Hint"/>
</dbReference>
<name>A0ABQ0A4D2_9GAMM</name>
<evidence type="ECO:0000313" key="4">
    <source>
        <dbReference type="Proteomes" id="UP001465153"/>
    </source>
</evidence>
<accession>A0ABQ0A4D2</accession>
<protein>
    <submittedName>
        <fullName evidence="3">HIT domain-containing protein</fullName>
    </submittedName>
</protein>
<comment type="caution">
    <text evidence="1">Lacks conserved residue(s) required for the propagation of feature annotation.</text>
</comment>
<dbReference type="InterPro" id="IPR036265">
    <property type="entry name" value="HIT-like_sf"/>
</dbReference>
<dbReference type="RefSeq" id="WP_353301415.1">
    <property type="nucleotide sequence ID" value="NZ_BAABWN010000001.1"/>
</dbReference>
<organism evidence="3 4">
    <name type="scientific">Sessilibacter corallicola</name>
    <dbReference type="NCBI Taxonomy" id="2904075"/>
    <lineage>
        <taxon>Bacteria</taxon>
        <taxon>Pseudomonadati</taxon>
        <taxon>Pseudomonadota</taxon>
        <taxon>Gammaproteobacteria</taxon>
        <taxon>Cellvibrionales</taxon>
        <taxon>Cellvibrionaceae</taxon>
        <taxon>Sessilibacter</taxon>
    </lineage>
</organism>
<dbReference type="Pfam" id="PF01230">
    <property type="entry name" value="HIT"/>
    <property type="match status" value="1"/>
</dbReference>
<sequence>MFTLDPILESDTVLIGHFSLSLVLLSKDSNYPWCILVPQKPNIREIFQLDPEDRSKLLEESCTLSETMVALFQPDKMNVAALGNMVPQLHLHHIARFKDDAAWPSPIWGAKAATPYTEEALAEIVSKLRSALSGDDFVISDEVPEPSSTFSPTIET</sequence>
<dbReference type="InterPro" id="IPR011146">
    <property type="entry name" value="HIT-like"/>
</dbReference>
<dbReference type="EMBL" id="BAABWN010000001">
    <property type="protein sequence ID" value="GAA6166501.1"/>
    <property type="molecule type" value="Genomic_DNA"/>
</dbReference>
<proteinExistence type="predicted"/>
<evidence type="ECO:0000259" key="2">
    <source>
        <dbReference type="PROSITE" id="PS51084"/>
    </source>
</evidence>
<dbReference type="Proteomes" id="UP001465153">
    <property type="component" value="Unassembled WGS sequence"/>
</dbReference>
<dbReference type="PIRSF" id="PIRSF000714">
    <property type="entry name" value="HIT"/>
    <property type="match status" value="1"/>
</dbReference>
<reference evidence="3 4" key="1">
    <citation type="submission" date="2024-04" db="EMBL/GenBank/DDBJ databases">
        <title>Draft genome sequence of Sessilibacter corallicola NBRC 116591.</title>
        <authorList>
            <person name="Miyakawa T."/>
            <person name="Kusuya Y."/>
            <person name="Miura T."/>
        </authorList>
    </citation>
    <scope>NUCLEOTIDE SEQUENCE [LARGE SCALE GENOMIC DNA]</scope>
    <source>
        <strain evidence="3 4">KU-00831-HH</strain>
    </source>
</reference>
<feature type="domain" description="HIT" evidence="2">
    <location>
        <begin position="1"/>
        <end position="103"/>
    </location>
</feature>